<keyword evidence="6 9" id="KW-1133">Transmembrane helix</keyword>
<evidence type="ECO:0000313" key="11">
    <source>
        <dbReference type="EMBL" id="MBU7599881.1"/>
    </source>
</evidence>
<dbReference type="GO" id="GO:0008320">
    <property type="term" value="F:protein transmembrane transporter activity"/>
    <property type="evidence" value="ECO:0007669"/>
    <property type="project" value="UniProtKB-UniRule"/>
</dbReference>
<evidence type="ECO:0000256" key="2">
    <source>
        <dbReference type="ARBA" id="ARBA00022448"/>
    </source>
</evidence>
<evidence type="ECO:0000256" key="9">
    <source>
        <dbReference type="HAMAP-Rule" id="MF_00236"/>
    </source>
</evidence>
<organism evidence="11 12">
    <name type="scientific">Streptomyces tardus</name>
    <dbReference type="NCBI Taxonomy" id="2780544"/>
    <lineage>
        <taxon>Bacteria</taxon>
        <taxon>Bacillati</taxon>
        <taxon>Actinomycetota</taxon>
        <taxon>Actinomycetes</taxon>
        <taxon>Kitasatosporales</taxon>
        <taxon>Streptomycetaceae</taxon>
        <taxon>Streptomyces</taxon>
    </lineage>
</organism>
<dbReference type="PANTHER" id="PTHR42982:SF8">
    <property type="entry name" value="SEC-INDEPENDENT PROTEIN TRANSLOCASE PROTEIN TATA"/>
    <property type="match status" value="1"/>
</dbReference>
<keyword evidence="12" id="KW-1185">Reference proteome</keyword>
<feature type="region of interest" description="Disordered" evidence="10">
    <location>
        <begin position="42"/>
        <end position="100"/>
    </location>
</feature>
<keyword evidence="8 9" id="KW-0472">Membrane</keyword>
<comment type="caution">
    <text evidence="11">The sequence shown here is derived from an EMBL/GenBank/DDBJ whole genome shotgun (WGS) entry which is preliminary data.</text>
</comment>
<dbReference type="RefSeq" id="WP_211040530.1">
    <property type="nucleotide sequence ID" value="NZ_JAELVF020000001.1"/>
</dbReference>
<evidence type="ECO:0000256" key="3">
    <source>
        <dbReference type="ARBA" id="ARBA00022475"/>
    </source>
</evidence>
<dbReference type="InterPro" id="IPR003369">
    <property type="entry name" value="TatA/B/E"/>
</dbReference>
<dbReference type="InterPro" id="IPR006312">
    <property type="entry name" value="TatA/E"/>
</dbReference>
<gene>
    <name evidence="9 11" type="primary">tatA</name>
    <name evidence="11" type="ORF">JGS22_020175</name>
</gene>
<protein>
    <recommendedName>
        <fullName evidence="9">Sec-independent protein translocase protein TatA</fullName>
    </recommendedName>
</protein>
<evidence type="ECO:0000256" key="5">
    <source>
        <dbReference type="ARBA" id="ARBA00022927"/>
    </source>
</evidence>
<keyword evidence="3 9" id="KW-1003">Cell membrane</keyword>
<dbReference type="Pfam" id="PF02416">
    <property type="entry name" value="TatA_B_E"/>
    <property type="match status" value="1"/>
</dbReference>
<feature type="transmembrane region" description="Helical" evidence="9">
    <location>
        <begin position="6"/>
        <end position="23"/>
    </location>
</feature>
<comment type="function">
    <text evidence="9">Part of the twin-arginine translocation (Tat) system that transports large folded proteins containing a characteristic twin-arginine motif in their signal peptide across membranes. TatA could form the protein-conducting channel of the Tat system.</text>
</comment>
<proteinExistence type="inferred from homology"/>
<dbReference type="GO" id="GO:0043953">
    <property type="term" value="P:protein transport by the Tat complex"/>
    <property type="evidence" value="ECO:0007669"/>
    <property type="project" value="UniProtKB-UniRule"/>
</dbReference>
<keyword evidence="2 9" id="KW-0813">Transport</keyword>
<evidence type="ECO:0000256" key="7">
    <source>
        <dbReference type="ARBA" id="ARBA00023010"/>
    </source>
</evidence>
<dbReference type="AlphaFoldDB" id="A0A949JRF0"/>
<evidence type="ECO:0000256" key="8">
    <source>
        <dbReference type="ARBA" id="ARBA00023136"/>
    </source>
</evidence>
<accession>A0A949JRF0</accession>
<dbReference type="GO" id="GO:0033281">
    <property type="term" value="C:TAT protein transport complex"/>
    <property type="evidence" value="ECO:0007669"/>
    <property type="project" value="UniProtKB-UniRule"/>
</dbReference>
<keyword evidence="4 9" id="KW-0812">Transmembrane</keyword>
<reference evidence="11" key="1">
    <citation type="submission" date="2021-06" db="EMBL/GenBank/DDBJ databases">
        <title>Sequencing of actinobacteria type strains.</title>
        <authorList>
            <person name="Nguyen G.-S."/>
            <person name="Wentzel A."/>
        </authorList>
    </citation>
    <scope>NUCLEOTIDE SEQUENCE</scope>
    <source>
        <strain evidence="11">P38-E01</strain>
    </source>
</reference>
<feature type="compositionally biased region" description="Basic and acidic residues" evidence="10">
    <location>
        <begin position="58"/>
        <end position="69"/>
    </location>
</feature>
<dbReference type="NCBIfam" id="NF001854">
    <property type="entry name" value="PRK00575.1"/>
    <property type="match status" value="1"/>
</dbReference>
<dbReference type="HAMAP" id="MF_00236">
    <property type="entry name" value="TatA_E"/>
    <property type="match status" value="1"/>
</dbReference>
<evidence type="ECO:0000313" key="12">
    <source>
        <dbReference type="Proteomes" id="UP000694501"/>
    </source>
</evidence>
<feature type="compositionally biased region" description="Basic and acidic residues" evidence="10">
    <location>
        <begin position="90"/>
        <end position="100"/>
    </location>
</feature>
<evidence type="ECO:0000256" key="1">
    <source>
        <dbReference type="ARBA" id="ARBA00004162"/>
    </source>
</evidence>
<sequence length="100" mass="10409">MIGQVGPWQLVILVVLVVVVFGAKRLPDTARSLGKSLRILKSETSAMKKDGGSSSDTGRAESTEGRSDADASAPSRTIQAAPGDVSSSRPVDEPKRTSQG</sequence>
<evidence type="ECO:0000256" key="6">
    <source>
        <dbReference type="ARBA" id="ARBA00022989"/>
    </source>
</evidence>
<keyword evidence="5 9" id="KW-0653">Protein transport</keyword>
<evidence type="ECO:0000256" key="4">
    <source>
        <dbReference type="ARBA" id="ARBA00022692"/>
    </source>
</evidence>
<evidence type="ECO:0000256" key="10">
    <source>
        <dbReference type="SAM" id="MobiDB-lite"/>
    </source>
</evidence>
<dbReference type="Gene3D" id="1.20.5.3310">
    <property type="match status" value="1"/>
</dbReference>
<dbReference type="PANTHER" id="PTHR42982">
    <property type="entry name" value="SEC-INDEPENDENT PROTEIN TRANSLOCASE PROTEIN TATA"/>
    <property type="match status" value="1"/>
</dbReference>
<name>A0A949JRF0_9ACTN</name>
<comment type="subcellular location">
    <subcellularLocation>
        <location evidence="1 9">Cell membrane</location>
        <topology evidence="1 9">Single-pass membrane protein</topology>
    </subcellularLocation>
</comment>
<dbReference type="Proteomes" id="UP000694501">
    <property type="component" value="Unassembled WGS sequence"/>
</dbReference>
<dbReference type="EMBL" id="JAELVF020000001">
    <property type="protein sequence ID" value="MBU7599881.1"/>
    <property type="molecule type" value="Genomic_DNA"/>
</dbReference>
<comment type="subunit">
    <text evidence="9">The Tat system comprises two distinct complexes: a TatABC complex, containing multiple copies of TatA, TatB and TatC subunits, and a separate TatA complex, containing only TatA subunits. Substrates initially bind to the TatABC complex, which probably triggers association of the separate TatA complex to form the active translocon.</text>
</comment>
<keyword evidence="7 9" id="KW-0811">Translocation</keyword>
<comment type="similarity">
    <text evidence="9">Belongs to the TatA/E family.</text>
</comment>